<accession>A0A8J2Q5V7</accession>
<evidence type="ECO:0000313" key="3">
    <source>
        <dbReference type="Proteomes" id="UP000746747"/>
    </source>
</evidence>
<feature type="non-terminal residue" evidence="2">
    <location>
        <position position="37"/>
    </location>
</feature>
<feature type="region of interest" description="Disordered" evidence="1">
    <location>
        <begin position="1"/>
        <end position="24"/>
    </location>
</feature>
<keyword evidence="3" id="KW-1185">Reference proteome</keyword>
<organism evidence="2 3">
    <name type="scientific">Cercopithifilaria johnstoni</name>
    <dbReference type="NCBI Taxonomy" id="2874296"/>
    <lineage>
        <taxon>Eukaryota</taxon>
        <taxon>Metazoa</taxon>
        <taxon>Ecdysozoa</taxon>
        <taxon>Nematoda</taxon>
        <taxon>Chromadorea</taxon>
        <taxon>Rhabditida</taxon>
        <taxon>Spirurina</taxon>
        <taxon>Spiruromorpha</taxon>
        <taxon>Filarioidea</taxon>
        <taxon>Onchocercidae</taxon>
        <taxon>Cercopithifilaria</taxon>
    </lineage>
</organism>
<evidence type="ECO:0000313" key="2">
    <source>
        <dbReference type="EMBL" id="CAG9533431.1"/>
    </source>
</evidence>
<sequence>MIKQETKGAQKSQQPSDGSTSSAGQCLAEIPCQLDLV</sequence>
<comment type="caution">
    <text evidence="2">The sequence shown here is derived from an EMBL/GenBank/DDBJ whole genome shotgun (WGS) entry which is preliminary data.</text>
</comment>
<dbReference type="AlphaFoldDB" id="A0A8J2Q5V7"/>
<dbReference type="Proteomes" id="UP000746747">
    <property type="component" value="Unassembled WGS sequence"/>
</dbReference>
<evidence type="ECO:0000256" key="1">
    <source>
        <dbReference type="SAM" id="MobiDB-lite"/>
    </source>
</evidence>
<name>A0A8J2Q5V7_9BILA</name>
<proteinExistence type="predicted"/>
<dbReference type="EMBL" id="CAKAEH010001246">
    <property type="protein sequence ID" value="CAG9533431.1"/>
    <property type="molecule type" value="Genomic_DNA"/>
</dbReference>
<feature type="non-terminal residue" evidence="2">
    <location>
        <position position="1"/>
    </location>
</feature>
<feature type="compositionally biased region" description="Polar residues" evidence="1">
    <location>
        <begin position="9"/>
        <end position="24"/>
    </location>
</feature>
<protein>
    <submittedName>
        <fullName evidence="2">Uncharacterized protein</fullName>
    </submittedName>
</protein>
<gene>
    <name evidence="2" type="ORF">CJOHNSTONI_LOCUS3660</name>
</gene>
<reference evidence="2" key="1">
    <citation type="submission" date="2021-09" db="EMBL/GenBank/DDBJ databases">
        <authorList>
            <consortium name="Pathogen Informatics"/>
        </authorList>
    </citation>
    <scope>NUCLEOTIDE SEQUENCE</scope>
</reference>